<comment type="catalytic activity">
    <reaction evidence="1 8">
        <text>Release of an N-terminal amino acid, Xaa-|-Yaa-, in which Xaa is preferably Leu, but may be other amino acids including Pro although not Arg or Lys, and Yaa may be Pro. Amino acid amides and methyl esters are also readily hydrolyzed, but rates on arylamides are exceedingly low.</text>
        <dbReference type="EC" id="3.4.11.1"/>
    </reaction>
</comment>
<reference evidence="10 11" key="1">
    <citation type="submission" date="2023-08" db="EMBL/GenBank/DDBJ databases">
        <authorList>
            <person name="Kumar R."/>
        </authorList>
    </citation>
    <scope>NUCLEOTIDE SEQUENCE [LARGE SCALE GENOMIC DNA]</scope>
    <source>
        <strain evidence="10 11">LUR13</strain>
    </source>
</reference>
<feature type="active site" evidence="8">
    <location>
        <position position="405"/>
    </location>
</feature>
<dbReference type="InterPro" id="IPR000819">
    <property type="entry name" value="Peptidase_M17_C"/>
</dbReference>
<dbReference type="InterPro" id="IPR011356">
    <property type="entry name" value="Leucine_aapep/pepB"/>
</dbReference>
<dbReference type="Gene3D" id="3.40.630.10">
    <property type="entry name" value="Zn peptidases"/>
    <property type="match status" value="1"/>
</dbReference>
<dbReference type="EC" id="3.4.11.1" evidence="8"/>
<keyword evidence="5 8" id="KW-0645">Protease</keyword>
<name>A0ABT9HJA5_9GAMM</name>
<evidence type="ECO:0000256" key="6">
    <source>
        <dbReference type="ARBA" id="ARBA00022801"/>
    </source>
</evidence>
<dbReference type="EMBL" id="JAVAJI010000019">
    <property type="protein sequence ID" value="MDP4545534.1"/>
    <property type="molecule type" value="Genomic_DNA"/>
</dbReference>
<dbReference type="EC" id="3.4.11.10" evidence="8"/>
<protein>
    <recommendedName>
        <fullName evidence="8">Probable cytosol aminopeptidase</fullName>
        <ecNumber evidence="8">3.4.11.1</ecNumber>
    </recommendedName>
    <alternativeName>
        <fullName evidence="8">Leucine aminopeptidase</fullName>
        <shortName evidence="8">LAP</shortName>
        <ecNumber evidence="8">3.4.11.10</ecNumber>
    </alternativeName>
    <alternativeName>
        <fullName evidence="8">Leucyl aminopeptidase</fullName>
    </alternativeName>
</protein>
<dbReference type="PANTHER" id="PTHR11963:SF23">
    <property type="entry name" value="CYTOSOL AMINOPEPTIDASE"/>
    <property type="match status" value="1"/>
</dbReference>
<keyword evidence="8" id="KW-0963">Cytoplasm</keyword>
<evidence type="ECO:0000256" key="3">
    <source>
        <dbReference type="ARBA" id="ARBA00009528"/>
    </source>
</evidence>
<evidence type="ECO:0000313" key="10">
    <source>
        <dbReference type="EMBL" id="MDP4545534.1"/>
    </source>
</evidence>
<organism evidence="10 11">
    <name type="scientific">Psychrobacter faecalis</name>
    <dbReference type="NCBI Taxonomy" id="180588"/>
    <lineage>
        <taxon>Bacteria</taxon>
        <taxon>Pseudomonadati</taxon>
        <taxon>Pseudomonadota</taxon>
        <taxon>Gammaproteobacteria</taxon>
        <taxon>Moraxellales</taxon>
        <taxon>Moraxellaceae</taxon>
        <taxon>Psychrobacter</taxon>
    </lineage>
</organism>
<dbReference type="HAMAP" id="MF_00181">
    <property type="entry name" value="Cytosol_peptidase_M17"/>
    <property type="match status" value="1"/>
</dbReference>
<proteinExistence type="inferred from homology"/>
<keyword evidence="6 8" id="KW-0378">Hydrolase</keyword>
<dbReference type="CDD" id="cd00433">
    <property type="entry name" value="Peptidase_M17"/>
    <property type="match status" value="1"/>
</dbReference>
<evidence type="ECO:0000256" key="4">
    <source>
        <dbReference type="ARBA" id="ARBA00022438"/>
    </source>
</evidence>
<dbReference type="NCBIfam" id="NF002074">
    <property type="entry name" value="PRK00913.1-4"/>
    <property type="match status" value="1"/>
</dbReference>
<dbReference type="PRINTS" id="PR00481">
    <property type="entry name" value="LAMNOPPTDASE"/>
</dbReference>
<dbReference type="InterPro" id="IPR008283">
    <property type="entry name" value="Peptidase_M17_N"/>
</dbReference>
<feature type="binding site" evidence="8">
    <location>
        <position position="401"/>
    </location>
    <ligand>
        <name>Mn(2+)</name>
        <dbReference type="ChEBI" id="CHEBI:29035"/>
        <label>1</label>
    </ligand>
</feature>
<feature type="binding site" evidence="8">
    <location>
        <position position="324"/>
    </location>
    <ligand>
        <name>Mn(2+)</name>
        <dbReference type="ChEBI" id="CHEBI:29035"/>
        <label>1</label>
    </ligand>
</feature>
<evidence type="ECO:0000256" key="8">
    <source>
        <dbReference type="HAMAP-Rule" id="MF_00181"/>
    </source>
</evidence>
<evidence type="ECO:0000313" key="11">
    <source>
        <dbReference type="Proteomes" id="UP001228171"/>
    </source>
</evidence>
<dbReference type="RefSeq" id="WP_305935927.1">
    <property type="nucleotide sequence ID" value="NZ_JAVAJI010000019.1"/>
</dbReference>
<feature type="binding site" evidence="8">
    <location>
        <position position="324"/>
    </location>
    <ligand>
        <name>Mn(2+)</name>
        <dbReference type="ChEBI" id="CHEBI:29035"/>
        <label>2</label>
    </ligand>
</feature>
<accession>A0ABT9HJA5</accession>
<sequence>MNIKLTQTLPKTHTQKILKKEAKSKDAACLVVLIDDKKNILAEATLSDYQSRIKQLMEVSHFNGKACETVADYALAGDKKTAKENPVQLLLVGVGNIDKLSHSGLQKIANTIYQSTQKRVDSITVALGDALEENHFSQFALNLLAASYRFDKYKSEQNTPVLTDIYLLADQSLQAALDFAQAVFAGQSLTRDVANEPGNICFPAYMAEQAEALAKAYPDLLKVTVLGEDEMSALGMNCFLAVAQGSAKEGKLVLLEYRGKSNFSAKASASKIANSGAKVTGGLKALADKLPTKAASKKSDKNSDAKTVNDDAPIVLVGKGVTFDSGGISIKPGAAMDEMKFDMGGSASVLGTIKALCEARLPINVVGALACAENMPSGDATRPGDIVKAMNGKSVEILNTDAEGRLVLADTLCYVQRYNPKAIIDVATLTGACVVALGHVRSAVFSNDEDVLFELENASHLSGDLIWNMPLDDEYQTQLDSPIADMQNIGGKGGGAITAACFLSRFVEEGQAWAHLDIAGTAWNSGQDKAATGRPVPLFMQYLKNSANNA</sequence>
<dbReference type="SUPFAM" id="SSF53187">
    <property type="entry name" value="Zn-dependent exopeptidases"/>
    <property type="match status" value="2"/>
</dbReference>
<keyword evidence="11" id="KW-1185">Reference proteome</keyword>
<feature type="binding site" evidence="8">
    <location>
        <position position="403"/>
    </location>
    <ligand>
        <name>Mn(2+)</name>
        <dbReference type="ChEBI" id="CHEBI:29035"/>
        <label>2</label>
    </ligand>
</feature>
<feature type="binding site" evidence="8">
    <location>
        <position position="403"/>
    </location>
    <ligand>
        <name>Mn(2+)</name>
        <dbReference type="ChEBI" id="CHEBI:29035"/>
        <label>1</label>
    </ligand>
</feature>
<comment type="function">
    <text evidence="8">Presumably involved in the processing and regular turnover of intracellular proteins. Catalyzes the removal of unsubstituted N-terminal amino acids from various peptides.</text>
</comment>
<dbReference type="InterPro" id="IPR043472">
    <property type="entry name" value="Macro_dom-like"/>
</dbReference>
<keyword evidence="7 8" id="KW-0464">Manganese</keyword>
<gene>
    <name evidence="8" type="primary">pepA</name>
    <name evidence="10" type="ORF">Q8P09_10665</name>
</gene>
<comment type="caution">
    <text evidence="10">The sequence shown here is derived from an EMBL/GenBank/DDBJ whole genome shotgun (WGS) entry which is preliminary data.</text>
</comment>
<dbReference type="Pfam" id="PF02789">
    <property type="entry name" value="Peptidase_M17_N"/>
    <property type="match status" value="1"/>
</dbReference>
<evidence type="ECO:0000256" key="2">
    <source>
        <dbReference type="ARBA" id="ARBA00000967"/>
    </source>
</evidence>
<comment type="subcellular location">
    <subcellularLocation>
        <location evidence="8">Cytoplasm</location>
    </subcellularLocation>
</comment>
<evidence type="ECO:0000256" key="7">
    <source>
        <dbReference type="ARBA" id="ARBA00023211"/>
    </source>
</evidence>
<evidence type="ECO:0000256" key="5">
    <source>
        <dbReference type="ARBA" id="ARBA00022670"/>
    </source>
</evidence>
<feature type="binding site" evidence="8">
    <location>
        <position position="319"/>
    </location>
    <ligand>
        <name>Mn(2+)</name>
        <dbReference type="ChEBI" id="CHEBI:29035"/>
        <label>2</label>
    </ligand>
</feature>
<feature type="binding site" evidence="8">
    <location>
        <position position="342"/>
    </location>
    <ligand>
        <name>Mn(2+)</name>
        <dbReference type="ChEBI" id="CHEBI:29035"/>
        <label>2</label>
    </ligand>
</feature>
<feature type="active site" evidence="8">
    <location>
        <position position="331"/>
    </location>
</feature>
<dbReference type="PROSITE" id="PS00631">
    <property type="entry name" value="CYTOSOL_AP"/>
    <property type="match status" value="1"/>
</dbReference>
<comment type="cofactor">
    <cofactor evidence="8">
        <name>Mn(2+)</name>
        <dbReference type="ChEBI" id="CHEBI:29035"/>
    </cofactor>
    <text evidence="8">Binds 2 manganese ions per subunit.</text>
</comment>
<dbReference type="Gene3D" id="3.40.220.10">
    <property type="entry name" value="Leucine Aminopeptidase, subunit E, domain 1"/>
    <property type="match status" value="1"/>
</dbReference>
<dbReference type="PANTHER" id="PTHR11963">
    <property type="entry name" value="LEUCINE AMINOPEPTIDASE-RELATED"/>
    <property type="match status" value="1"/>
</dbReference>
<dbReference type="Pfam" id="PF00883">
    <property type="entry name" value="Peptidase_M17"/>
    <property type="match status" value="2"/>
</dbReference>
<dbReference type="Proteomes" id="UP001228171">
    <property type="component" value="Unassembled WGS sequence"/>
</dbReference>
<comment type="similarity">
    <text evidence="3 8">Belongs to the peptidase M17 family.</text>
</comment>
<dbReference type="SUPFAM" id="SSF52949">
    <property type="entry name" value="Macro domain-like"/>
    <property type="match status" value="1"/>
</dbReference>
<feature type="domain" description="Cytosol aminopeptidase" evidence="9">
    <location>
        <begin position="399"/>
        <end position="406"/>
    </location>
</feature>
<comment type="catalytic activity">
    <reaction evidence="2 8">
        <text>Release of an N-terminal amino acid, preferentially leucine, but not glutamic or aspartic acids.</text>
        <dbReference type="EC" id="3.4.11.10"/>
    </reaction>
</comment>
<keyword evidence="4 8" id="KW-0031">Aminopeptidase</keyword>
<dbReference type="InterPro" id="IPR023042">
    <property type="entry name" value="Peptidase_M17_leu_NH2_pept"/>
</dbReference>
<evidence type="ECO:0000259" key="9">
    <source>
        <dbReference type="PROSITE" id="PS00631"/>
    </source>
</evidence>
<keyword evidence="8" id="KW-0479">Metal-binding</keyword>
<dbReference type="GO" id="GO:0004177">
    <property type="term" value="F:aminopeptidase activity"/>
    <property type="evidence" value="ECO:0007669"/>
    <property type="project" value="UniProtKB-KW"/>
</dbReference>
<evidence type="ECO:0000256" key="1">
    <source>
        <dbReference type="ARBA" id="ARBA00000135"/>
    </source>
</evidence>